<dbReference type="PANTHER" id="PTHR24416">
    <property type="entry name" value="TYROSINE-PROTEIN KINASE RECEPTOR"/>
    <property type="match status" value="1"/>
</dbReference>
<dbReference type="InterPro" id="IPR050122">
    <property type="entry name" value="RTK"/>
</dbReference>
<dbReference type="GO" id="GO:0007169">
    <property type="term" value="P:cell surface receptor protein tyrosine kinase signaling pathway"/>
    <property type="evidence" value="ECO:0007669"/>
    <property type="project" value="TreeGrafter"/>
</dbReference>
<protein>
    <submittedName>
        <fullName evidence="1">Tyrosine kinase receptor Cad96Ca</fullName>
    </submittedName>
</protein>
<keyword evidence="1" id="KW-0808">Transferase</keyword>
<keyword evidence="1" id="KW-0675">Receptor</keyword>
<dbReference type="SUPFAM" id="SSF56112">
    <property type="entry name" value="Protein kinase-like (PK-like)"/>
    <property type="match status" value="1"/>
</dbReference>
<dbReference type="GO" id="GO:0005886">
    <property type="term" value="C:plasma membrane"/>
    <property type="evidence" value="ECO:0007669"/>
    <property type="project" value="TreeGrafter"/>
</dbReference>
<dbReference type="PRINTS" id="PR00109">
    <property type="entry name" value="TYRKINASE"/>
</dbReference>
<dbReference type="PANTHER" id="PTHR24416:SF600">
    <property type="entry name" value="PDGF- AND VEGF-RECEPTOR RELATED, ISOFORM J"/>
    <property type="match status" value="1"/>
</dbReference>
<dbReference type="PROSITE" id="PS50011">
    <property type="entry name" value="PROTEIN_KINASE_DOM"/>
    <property type="match status" value="1"/>
</dbReference>
<gene>
    <name evidence="1" type="ORF">PACLA_8A049822</name>
</gene>
<dbReference type="Pfam" id="PF07714">
    <property type="entry name" value="PK_Tyr_Ser-Thr"/>
    <property type="match status" value="1"/>
</dbReference>
<accession>A0A7D9LFS3</accession>
<feature type="non-terminal residue" evidence="1">
    <location>
        <position position="247"/>
    </location>
</feature>
<dbReference type="Proteomes" id="UP001152795">
    <property type="component" value="Unassembled WGS sequence"/>
</dbReference>
<comment type="caution">
    <text evidence="1">The sequence shown here is derived from an EMBL/GenBank/DDBJ whole genome shotgun (WGS) entry which is preliminary data.</text>
</comment>
<name>A0A7D9LFS3_PARCT</name>
<dbReference type="InterPro" id="IPR000719">
    <property type="entry name" value="Prot_kinase_dom"/>
</dbReference>
<keyword evidence="2" id="KW-1185">Reference proteome</keyword>
<dbReference type="AlphaFoldDB" id="A0A7D9LFS3"/>
<dbReference type="InterPro" id="IPR011009">
    <property type="entry name" value="Kinase-like_dom_sf"/>
</dbReference>
<sequence length="247" mass="28534">MTIERLKQSKTLHLDRIETHHNGGFAFIFKADYKGCSVAVKCSKLSKNCLQNKYANPSHFSYELEFLSNLRKKNHPNIIQLIQDDRQLQCLVLEYISFGSLRTYLFKRRSDTSRPTFDELLLIAVKIAGALELLEEEGIIHLAMQARNVLVNRNGDVKLTGFQFCRTLSQIKEKGIRNVVFERHFKWMDRNALGFVSVVPRTVSWSFGVFLYEILTLGCEPYSHSKKHLDSDELERKALTSSQAKIF</sequence>
<dbReference type="GO" id="GO:0005524">
    <property type="term" value="F:ATP binding"/>
    <property type="evidence" value="ECO:0007669"/>
    <property type="project" value="InterPro"/>
</dbReference>
<dbReference type="EMBL" id="CACRXK020019041">
    <property type="protein sequence ID" value="CAB4033202.1"/>
    <property type="molecule type" value="Genomic_DNA"/>
</dbReference>
<evidence type="ECO:0000313" key="2">
    <source>
        <dbReference type="Proteomes" id="UP001152795"/>
    </source>
</evidence>
<dbReference type="InterPro" id="IPR001245">
    <property type="entry name" value="Ser-Thr/Tyr_kinase_cat_dom"/>
</dbReference>
<proteinExistence type="predicted"/>
<dbReference type="GO" id="GO:0004714">
    <property type="term" value="F:transmembrane receptor protein tyrosine kinase activity"/>
    <property type="evidence" value="ECO:0007669"/>
    <property type="project" value="TreeGrafter"/>
</dbReference>
<dbReference type="PIRSF" id="PIRSF000654">
    <property type="entry name" value="Integrin-linked_kinase"/>
    <property type="match status" value="1"/>
</dbReference>
<evidence type="ECO:0000313" key="1">
    <source>
        <dbReference type="EMBL" id="CAB4033202.1"/>
    </source>
</evidence>
<reference evidence="1" key="1">
    <citation type="submission" date="2020-04" db="EMBL/GenBank/DDBJ databases">
        <authorList>
            <person name="Alioto T."/>
            <person name="Alioto T."/>
            <person name="Gomez Garrido J."/>
        </authorList>
    </citation>
    <scope>NUCLEOTIDE SEQUENCE</scope>
    <source>
        <strain evidence="1">A484AB</strain>
    </source>
</reference>
<dbReference type="Gene3D" id="1.10.510.10">
    <property type="entry name" value="Transferase(Phosphotransferase) domain 1"/>
    <property type="match status" value="1"/>
</dbReference>
<dbReference type="GO" id="GO:0043235">
    <property type="term" value="C:receptor complex"/>
    <property type="evidence" value="ECO:0007669"/>
    <property type="project" value="TreeGrafter"/>
</dbReference>
<keyword evidence="1" id="KW-0418">Kinase</keyword>
<organism evidence="1 2">
    <name type="scientific">Paramuricea clavata</name>
    <name type="common">Red gorgonian</name>
    <name type="synonym">Violescent sea-whip</name>
    <dbReference type="NCBI Taxonomy" id="317549"/>
    <lineage>
        <taxon>Eukaryota</taxon>
        <taxon>Metazoa</taxon>
        <taxon>Cnidaria</taxon>
        <taxon>Anthozoa</taxon>
        <taxon>Octocorallia</taxon>
        <taxon>Malacalcyonacea</taxon>
        <taxon>Plexauridae</taxon>
        <taxon>Paramuricea</taxon>
    </lineage>
</organism>